<name>A0A1A9B2Z7_9ACTN</name>
<protein>
    <submittedName>
        <fullName evidence="2">Uncharacterized protein</fullName>
    </submittedName>
</protein>
<evidence type="ECO:0000313" key="3">
    <source>
        <dbReference type="Proteomes" id="UP000199558"/>
    </source>
</evidence>
<dbReference type="Proteomes" id="UP000199558">
    <property type="component" value="Unassembled WGS sequence"/>
</dbReference>
<dbReference type="STRING" id="946078.GA0070622_0241"/>
<dbReference type="AlphaFoldDB" id="A0A1A9B2Z7"/>
<proteinExistence type="predicted"/>
<dbReference type="RefSeq" id="WP_091565655.1">
    <property type="nucleotide sequence ID" value="NZ_FLRH01000003.1"/>
</dbReference>
<reference evidence="3" key="1">
    <citation type="submission" date="2016-06" db="EMBL/GenBank/DDBJ databases">
        <authorList>
            <person name="Varghese N."/>
            <person name="Submissions Spin"/>
        </authorList>
    </citation>
    <scope>NUCLEOTIDE SEQUENCE [LARGE SCALE GENOMIC DNA]</scope>
    <source>
        <strain evidence="3">DSM 45794</strain>
    </source>
</reference>
<evidence type="ECO:0000313" key="2">
    <source>
        <dbReference type="EMBL" id="SBT63292.1"/>
    </source>
</evidence>
<feature type="compositionally biased region" description="Basic and acidic residues" evidence="1">
    <location>
        <begin position="37"/>
        <end position="62"/>
    </location>
</feature>
<accession>A0A1A9B2Z7</accession>
<sequence length="68" mass="7489">MRALVGLLVVMAVLMIGAVVLVARRDRARLSGPEDSTAARDARSEQERHAAERHGVQGEVWRRGQTPQ</sequence>
<dbReference type="EMBL" id="FLRH01000003">
    <property type="protein sequence ID" value="SBT63292.1"/>
    <property type="molecule type" value="Genomic_DNA"/>
</dbReference>
<dbReference type="OrthoDB" id="3405257at2"/>
<keyword evidence="3" id="KW-1185">Reference proteome</keyword>
<evidence type="ECO:0000256" key="1">
    <source>
        <dbReference type="SAM" id="MobiDB-lite"/>
    </source>
</evidence>
<organism evidence="2 3">
    <name type="scientific">Micromonospora sediminicola</name>
    <dbReference type="NCBI Taxonomy" id="946078"/>
    <lineage>
        <taxon>Bacteria</taxon>
        <taxon>Bacillati</taxon>
        <taxon>Actinomycetota</taxon>
        <taxon>Actinomycetes</taxon>
        <taxon>Micromonosporales</taxon>
        <taxon>Micromonosporaceae</taxon>
        <taxon>Micromonospora</taxon>
    </lineage>
</organism>
<gene>
    <name evidence="2" type="ORF">GA0070622_0241</name>
</gene>
<feature type="region of interest" description="Disordered" evidence="1">
    <location>
        <begin position="29"/>
        <end position="68"/>
    </location>
</feature>